<feature type="compositionally biased region" description="Polar residues" evidence="1">
    <location>
        <begin position="1338"/>
        <end position="1349"/>
    </location>
</feature>
<dbReference type="EMBL" id="CAXAMN010010001">
    <property type="protein sequence ID" value="CAK9030342.1"/>
    <property type="molecule type" value="Genomic_DNA"/>
</dbReference>
<feature type="region of interest" description="Disordered" evidence="1">
    <location>
        <begin position="241"/>
        <end position="276"/>
    </location>
</feature>
<feature type="region of interest" description="Disordered" evidence="1">
    <location>
        <begin position="1337"/>
        <end position="1391"/>
    </location>
</feature>
<feature type="compositionally biased region" description="Basic residues" evidence="1">
    <location>
        <begin position="1351"/>
        <end position="1368"/>
    </location>
</feature>
<evidence type="ECO:0000256" key="1">
    <source>
        <dbReference type="SAM" id="MobiDB-lite"/>
    </source>
</evidence>
<gene>
    <name evidence="2" type="ORF">CCMP2556_LOCUS17835</name>
</gene>
<proteinExistence type="predicted"/>
<reference evidence="2 3" key="1">
    <citation type="submission" date="2024-02" db="EMBL/GenBank/DDBJ databases">
        <authorList>
            <person name="Chen Y."/>
            <person name="Shah S."/>
            <person name="Dougan E. K."/>
            <person name="Thang M."/>
            <person name="Chan C."/>
        </authorList>
    </citation>
    <scope>NUCLEOTIDE SEQUENCE [LARGE SCALE GENOMIC DNA]</scope>
</reference>
<evidence type="ECO:0000313" key="3">
    <source>
        <dbReference type="Proteomes" id="UP001642484"/>
    </source>
</evidence>
<dbReference type="Proteomes" id="UP001642484">
    <property type="component" value="Unassembled WGS sequence"/>
</dbReference>
<feature type="region of interest" description="Disordered" evidence="1">
    <location>
        <begin position="1691"/>
        <end position="1726"/>
    </location>
</feature>
<organism evidence="2 3">
    <name type="scientific">Durusdinium trenchii</name>
    <dbReference type="NCBI Taxonomy" id="1381693"/>
    <lineage>
        <taxon>Eukaryota</taxon>
        <taxon>Sar</taxon>
        <taxon>Alveolata</taxon>
        <taxon>Dinophyceae</taxon>
        <taxon>Suessiales</taxon>
        <taxon>Symbiodiniaceae</taxon>
        <taxon>Durusdinium</taxon>
    </lineage>
</organism>
<comment type="caution">
    <text evidence="2">The sequence shown here is derived from an EMBL/GenBank/DDBJ whole genome shotgun (WGS) entry which is preliminary data.</text>
</comment>
<evidence type="ECO:0000313" key="2">
    <source>
        <dbReference type="EMBL" id="CAK9030342.1"/>
    </source>
</evidence>
<name>A0ABP0KTV4_9DINO</name>
<accession>A0ABP0KTV4</accession>
<feature type="compositionally biased region" description="Acidic residues" evidence="1">
    <location>
        <begin position="159"/>
        <end position="171"/>
    </location>
</feature>
<feature type="region of interest" description="Disordered" evidence="1">
    <location>
        <begin position="106"/>
        <end position="211"/>
    </location>
</feature>
<protein>
    <submittedName>
        <fullName evidence="2">Uncharacterized protein</fullName>
    </submittedName>
</protein>
<keyword evidence="3" id="KW-1185">Reference proteome</keyword>
<sequence length="1956" mass="217658">MVVGGDVVFVSCRGNQGLVRVRGRAVEVDGDLGVVVLACQSSIGRHLDQKIEAGEEGKRLTFLKVPLSAASTKTPPGWGSVVGGSAPELDEALPLWDKVSKEMALESSEAEVQSPAMQPKKVKTSMAAAGGRKSQPSGLAEELQRMQQDLWGKSGGGSSEDESSEEETEEELPPRSRKHLAPGASALKKPSKKDSAASSSKSKRDNPPGLEEVMGQAVASGADATQLLPMMMMAYMMKQDKAAEEKKKRSRKKGRSLGGSGSDTSSETEDEEAGGLKAVDALNHMHRRITRHPKRLIREFEKTIVEELGVVPGQAWSVKEWVRKQNFGKFKGLYRATMMDVAVYEFLRGGDEAAAAAQLTQNIKAKIQCCLAGGDWSTAWLLTGLQDPLLRREWAGTREEMSIVSGYVRALSKVRKHVKEAHQSAETKEDQENSKFLKFFDWQKSVHSSEPVLTGYVEQAPLFPCSLPFPEAFKVSGEAIAGEARRLHWAKAYLNFWVAWSNYIVLGCPDCRGKTREPRGGFVKSAEVHTLCMSLLGEVVEFIDVGFCTESVSFDGSRSVVDEALTSLQKMDACSGAGEESGRLARKLNVAIPVVSERVAIPAKAGSVDPLAWLPPERRSVVEDLGQLCLAEPLGGGPARPCHQVSEKEEKKLIQRLLAAQMITLVSEDELERTADGRLLVGGFFCVRKNNVEDRLIFDRRPANAMMQRLDWAHLPAGACLAKLLLEPDEFLRGSGDDLRTYYFSLALPQNAYKFNAVGRRVDPKLVASLGKDPSVPHRAAMRVLGMGDSNACDIAQAVHEYVLEQHGLLSPQSKMVYGRHLPDGPTLEGAYLDDLLVIGRVKAGRDVEVDGSFEPPEPRPSDPDMRQVRAAELAYEHAGLERALHKSFRAELNFKAWGAEIDGVKGTAGVPIAVRRQVWHLFSRVVVMGKGTKNLLQRLLGYAAFCFQFRRECFSLQHHVYKYLDSLTDDKVYRFPGFVLDELRGMMLHLPFCCWNMRRSFAEEIIATDATPSSGGATKACLPKALAQKLWKHTEVRGEAVRLDRDASEFDWVMGREPREPSRFASQVGESLQWRIASSYHFRHTAHINLQEARAVKREVVRLASAPLSRDRVHFFLNDSRVVVGAFTKGRSSSFRLNGLLRSTLPYLILSRMVLGFLWVETDSNPADHPSRFRELPWQKPPPLWMRKLGVDFLAKPGLEVFTESARLTQACLQQGLSMFEPVDASATWIEEAICQKKIGWIWLAPPCATFSALRNLDRGGPLRPRGNLLGNERNPDIALGNFLWRRALYLAELANVGLTRAYRWLRWWVADKKHTSKIFPGTRYLWDKHFKEGLRSHSSQGERSQVQAPRRRTERKRSSSPKHSQQRGRQANRGDLPPPSLEDPGSSAGGVLARRGQVLRAVELASNELTPEELAALDDPGFRQQAARWRSGSGSRRVSAAFARLLTSLYTIFPGWATADGLAQSAAPPIVEALPFDQSSQPSLRVWWLRFSMGWQSSLRWMVSYRRTLWALLLLLLFPRVVAALIATVVRLFIRLMLAITTRLLRDLWLELGGVVNQLSSVSQGVETALMSQLEQILVDWWPPATSQPSLQPADPPAGTPAGLCLPCFHFENAERFFFVKAFGRGSYDKETTILKKSFWEVATASPDAALLKIAQQYAAAELVFDVFQCFVLWWLIEEKNAQLKEENWQGARPAGQKRATAKQQGWRAGGAPPTPAEGNARVARSRRDGVAQLRWIGYPLKELLDQKVESFKEILPPMVKLFQGIDGEQMLELADFFVHVVETTMDTFWVDGLHLYHDLAKRREDQAAWSGLADMDLIQQVLAHPQEVSLRLQRSQEMKDLMAIAKTCLQGPKFRVTPEEFNELEQLNSFQQLLYKVEQGEAKALADETPIVANSPVQDGAVRAIYAGVHQAPLLHPAPPVPAVWTPAQVSLRQQGFSNMDEGFLLRNKAVAP</sequence>